<accession>A0A7J3I9X2</accession>
<organism evidence="3">
    <name type="scientific">Ignisphaera aggregans</name>
    <dbReference type="NCBI Taxonomy" id="334771"/>
    <lineage>
        <taxon>Archaea</taxon>
        <taxon>Thermoproteota</taxon>
        <taxon>Thermoprotei</taxon>
        <taxon>Desulfurococcales</taxon>
        <taxon>Desulfurococcaceae</taxon>
        <taxon>Ignisphaera</taxon>
    </lineage>
</organism>
<name>A0A7J3I9X2_9CREN</name>
<proteinExistence type="inferred from homology"/>
<dbReference type="GO" id="GO:0016491">
    <property type="term" value="F:oxidoreductase activity"/>
    <property type="evidence" value="ECO:0007669"/>
    <property type="project" value="UniProtKB-ARBA"/>
</dbReference>
<evidence type="ECO:0000259" key="2">
    <source>
        <dbReference type="PROSITE" id="PS51379"/>
    </source>
</evidence>
<dbReference type="AlphaFoldDB" id="A0A7J3I9X2"/>
<dbReference type="GO" id="GO:0005886">
    <property type="term" value="C:plasma membrane"/>
    <property type="evidence" value="ECO:0007669"/>
    <property type="project" value="TreeGrafter"/>
</dbReference>
<reference evidence="3" key="1">
    <citation type="journal article" date="2020" name="mSystems">
        <title>Genome- and Community-Level Interaction Insights into Carbon Utilization and Element Cycling Functions of Hydrothermarchaeota in Hydrothermal Sediment.</title>
        <authorList>
            <person name="Zhou Z."/>
            <person name="Liu Y."/>
            <person name="Xu W."/>
            <person name="Pan J."/>
            <person name="Luo Z.H."/>
            <person name="Li M."/>
        </authorList>
    </citation>
    <scope>NUCLEOTIDE SEQUENCE [LARGE SCALE GENOMIC DNA]</scope>
    <source>
        <strain evidence="3">SpSt-618</strain>
        <strain evidence="4">SpSt-657</strain>
    </source>
</reference>
<dbReference type="PROSITE" id="PS00198">
    <property type="entry name" value="4FE4S_FER_1"/>
    <property type="match status" value="1"/>
</dbReference>
<dbReference type="SUPFAM" id="SSF46548">
    <property type="entry name" value="alpha-helical ferredoxin"/>
    <property type="match status" value="1"/>
</dbReference>
<dbReference type="PANTHER" id="PTHR43255">
    <property type="entry name" value="IRON-SULFUR-BINDING OXIDOREDUCTASE FADF-RELATED-RELATED"/>
    <property type="match status" value="1"/>
</dbReference>
<evidence type="ECO:0000313" key="3">
    <source>
        <dbReference type="EMBL" id="HGN37568.1"/>
    </source>
</evidence>
<dbReference type="GO" id="GO:0051536">
    <property type="term" value="F:iron-sulfur cluster binding"/>
    <property type="evidence" value="ECO:0007669"/>
    <property type="project" value="InterPro"/>
</dbReference>
<evidence type="ECO:0000313" key="4">
    <source>
        <dbReference type="EMBL" id="HGQ19071.1"/>
    </source>
</evidence>
<feature type="domain" description="4Fe-4S ferredoxin-type" evidence="2">
    <location>
        <begin position="53"/>
        <end position="83"/>
    </location>
</feature>
<dbReference type="InterPro" id="IPR017896">
    <property type="entry name" value="4Fe4S_Fe-S-bd"/>
</dbReference>
<dbReference type="InterPro" id="IPR017900">
    <property type="entry name" value="4Fe4S_Fe_S_CS"/>
</dbReference>
<gene>
    <name evidence="3" type="ORF">ENT87_08520</name>
    <name evidence="4" type="ORF">ENU30_08910</name>
</gene>
<sequence length="162" mass="18505">MAAETISWISVETVRACYTCFKCIGVCPAGLKPNLFVKAYIGSMFREFREVYEEVIKDSSIWMCARCLKCVEVCPQKVSLNDVIEYLQHEATKRGLVPQVYLTMVENTMNSYLAFASQTIVSRDGDIYMTEDVRSLLGLDPLPEPQNIEKFRERLRLLKEAG</sequence>
<comment type="similarity">
    <text evidence="1">Belongs to the HdrC family.</text>
</comment>
<protein>
    <submittedName>
        <fullName evidence="3">4Fe-4S dicluster domain-containing protein</fullName>
    </submittedName>
</protein>
<evidence type="ECO:0000256" key="1">
    <source>
        <dbReference type="ARBA" id="ARBA00007097"/>
    </source>
</evidence>
<dbReference type="InterPro" id="IPR051460">
    <property type="entry name" value="HdrC_iron-sulfur_subunit"/>
</dbReference>
<dbReference type="Pfam" id="PF13183">
    <property type="entry name" value="Fer4_8"/>
    <property type="match status" value="1"/>
</dbReference>
<dbReference type="PROSITE" id="PS51379">
    <property type="entry name" value="4FE4S_FER_2"/>
    <property type="match status" value="1"/>
</dbReference>
<comment type="caution">
    <text evidence="3">The sequence shown here is derived from an EMBL/GenBank/DDBJ whole genome shotgun (WGS) entry which is preliminary data.</text>
</comment>
<dbReference type="InterPro" id="IPR009051">
    <property type="entry name" value="Helical_ferredxn"/>
</dbReference>
<dbReference type="EMBL" id="DTAI01000253">
    <property type="protein sequence ID" value="HGN37568.1"/>
    <property type="molecule type" value="Genomic_DNA"/>
</dbReference>
<dbReference type="EMBL" id="DTBZ01000167">
    <property type="protein sequence ID" value="HGQ19071.1"/>
    <property type="molecule type" value="Genomic_DNA"/>
</dbReference>
<dbReference type="Gene3D" id="1.10.1060.10">
    <property type="entry name" value="Alpha-helical ferredoxin"/>
    <property type="match status" value="1"/>
</dbReference>
<dbReference type="PANTHER" id="PTHR43255:SF2">
    <property type="entry name" value="HETERODISULFIDE REDUCTASE RELATED PROTEIN"/>
    <property type="match status" value="1"/>
</dbReference>